<dbReference type="EMBL" id="KN846969">
    <property type="protein sequence ID" value="KIW84808.1"/>
    <property type="molecule type" value="Genomic_DNA"/>
</dbReference>
<dbReference type="InterPro" id="IPR025496">
    <property type="entry name" value="DUF4387"/>
</dbReference>
<evidence type="ECO:0000313" key="3">
    <source>
        <dbReference type="EMBL" id="KIW84808.1"/>
    </source>
</evidence>
<evidence type="ECO:0000259" key="2">
    <source>
        <dbReference type="Pfam" id="PF14330"/>
    </source>
</evidence>
<proteinExistence type="predicted"/>
<dbReference type="AlphaFoldDB" id="A0A0D2GUY9"/>
<evidence type="ECO:0000259" key="1">
    <source>
        <dbReference type="Pfam" id="PF07287"/>
    </source>
</evidence>
<keyword evidence="4" id="KW-1185">Reference proteome</keyword>
<dbReference type="InterPro" id="IPR010839">
    <property type="entry name" value="AtuA_N"/>
</dbReference>
<accession>A0A0D2GUY9</accession>
<dbReference type="Pfam" id="PF07287">
    <property type="entry name" value="AtuA"/>
    <property type="match status" value="1"/>
</dbReference>
<feature type="domain" description="DUF4387" evidence="2">
    <location>
        <begin position="535"/>
        <end position="635"/>
    </location>
</feature>
<sequence>MIAKNYPVKIFAPTPMLGYGYDVVDFWTTVLDENTRPDAIIADSGSTDPGPYMLGSGRTIVSKQAFAHDLTPILEACFDFGIKLLVSSAGGAGTNEQVDILVNIVREISERKGYRFKVATIKFKNDREVILSQLRAGAITPCGPGPALKEEDVSDAVAIVAQMGAEPFMKALEDPDVDIVISGRSYDPAPFAAFSMHRGVQRDPAWHMGKIVECGGQCAVPKGRSILATMYQDSFQLTPITPGQRCIPRSVAAHTMYEKTRPDRLPGPGGVLHLDKVQFEPQTDGRSIHIQGAEFVPTPTYQIKLEGATQVGFRSAFIGGIRDPILIRGIDDFLEHTVRPRTKAAFPTLGEANGPQLIFHIYGKNAVMGPLDPDATTAVPHEIGVLGEVIATTQNEADAVAGYARVMILHGEYPGQLATAGNFASPLTPLEQSVGPVYKFSVYHLMDVEDPLSFFPIESFVIGSSDASRSKLVRSERPVRQAGDAATPVSAGKFSSKTRKEKEFIPGNYENPILTIHSAAPAKHTLPDLSQPTRIADLAAVVRSKNSGPYEITLDILFDDPTIWKHVRDSAVLNKDVMRNLYHLASDDDILTCMFFEPALGWKCTFKRPANQLQGSVGERDTFGTQQHAPLLRIEVPPLKT</sequence>
<dbReference type="HOGENOM" id="CLU_028036_1_0_1"/>
<dbReference type="Proteomes" id="UP000053029">
    <property type="component" value="Unassembled WGS sequence"/>
</dbReference>
<organism evidence="3 4">
    <name type="scientific">Fonsecaea pedrosoi CBS 271.37</name>
    <dbReference type="NCBI Taxonomy" id="1442368"/>
    <lineage>
        <taxon>Eukaryota</taxon>
        <taxon>Fungi</taxon>
        <taxon>Dikarya</taxon>
        <taxon>Ascomycota</taxon>
        <taxon>Pezizomycotina</taxon>
        <taxon>Eurotiomycetes</taxon>
        <taxon>Chaetothyriomycetidae</taxon>
        <taxon>Chaetothyriales</taxon>
        <taxon>Herpotrichiellaceae</taxon>
        <taxon>Fonsecaea</taxon>
    </lineage>
</organism>
<dbReference type="Pfam" id="PF14330">
    <property type="entry name" value="DUF4387"/>
    <property type="match status" value="1"/>
</dbReference>
<gene>
    <name evidence="3" type="ORF">Z517_00196</name>
</gene>
<feature type="domain" description="Acyclic terpene utilisation N-terminal" evidence="1">
    <location>
        <begin position="64"/>
        <end position="317"/>
    </location>
</feature>
<name>A0A0D2GUY9_9EURO</name>
<dbReference type="RefSeq" id="XP_013288616.1">
    <property type="nucleotide sequence ID" value="XM_013433162.1"/>
</dbReference>
<dbReference type="GeneID" id="25299686"/>
<evidence type="ECO:0000313" key="4">
    <source>
        <dbReference type="Proteomes" id="UP000053029"/>
    </source>
</evidence>
<dbReference type="OrthoDB" id="5863171at2759"/>
<reference evidence="3 4" key="1">
    <citation type="submission" date="2015-01" db="EMBL/GenBank/DDBJ databases">
        <title>The Genome Sequence of Fonsecaea pedrosoi CBS 271.37.</title>
        <authorList>
            <consortium name="The Broad Institute Genomics Platform"/>
            <person name="Cuomo C."/>
            <person name="de Hoog S."/>
            <person name="Gorbushina A."/>
            <person name="Stielow B."/>
            <person name="Teixiera M."/>
            <person name="Abouelleil A."/>
            <person name="Chapman S.B."/>
            <person name="Priest M."/>
            <person name="Young S.K."/>
            <person name="Wortman J."/>
            <person name="Nusbaum C."/>
            <person name="Birren B."/>
        </authorList>
    </citation>
    <scope>NUCLEOTIDE SEQUENCE [LARGE SCALE GENOMIC DNA]</scope>
    <source>
        <strain evidence="3 4">CBS 271.37</strain>
    </source>
</reference>
<protein>
    <submittedName>
        <fullName evidence="3">Uncharacterized protein</fullName>
    </submittedName>
</protein>
<dbReference type="STRING" id="1442368.A0A0D2GUY9"/>
<dbReference type="VEuPathDB" id="FungiDB:Z517_00196"/>